<keyword evidence="3" id="KW-1003">Cell membrane</keyword>
<evidence type="ECO:0000313" key="10">
    <source>
        <dbReference type="EMBL" id="PXW88666.1"/>
    </source>
</evidence>
<dbReference type="Pfam" id="PF02608">
    <property type="entry name" value="Bmp"/>
    <property type="match status" value="1"/>
</dbReference>
<keyword evidence="5" id="KW-0472">Membrane</keyword>
<comment type="similarity">
    <text evidence="2">Belongs to the BMP lipoprotein family.</text>
</comment>
<dbReference type="EMBL" id="QJJQ01000003">
    <property type="protein sequence ID" value="PXW88666.1"/>
    <property type="molecule type" value="Genomic_DNA"/>
</dbReference>
<feature type="chain" id="PRO_5039276782" evidence="8">
    <location>
        <begin position="23"/>
        <end position="378"/>
    </location>
</feature>
<organism evidence="10 11">
    <name type="scientific">Pseudogracilibacillus auburnensis</name>
    <dbReference type="NCBI Taxonomy" id="1494959"/>
    <lineage>
        <taxon>Bacteria</taxon>
        <taxon>Bacillati</taxon>
        <taxon>Bacillota</taxon>
        <taxon>Bacilli</taxon>
        <taxon>Bacillales</taxon>
        <taxon>Bacillaceae</taxon>
        <taxon>Pseudogracilibacillus</taxon>
    </lineage>
</organism>
<evidence type="ECO:0000256" key="8">
    <source>
        <dbReference type="SAM" id="SignalP"/>
    </source>
</evidence>
<evidence type="ECO:0000256" key="5">
    <source>
        <dbReference type="ARBA" id="ARBA00023136"/>
    </source>
</evidence>
<comment type="caution">
    <text evidence="10">The sequence shown here is derived from an EMBL/GenBank/DDBJ whole genome shotgun (WGS) entry which is preliminary data.</text>
</comment>
<evidence type="ECO:0000313" key="11">
    <source>
        <dbReference type="Proteomes" id="UP000247978"/>
    </source>
</evidence>
<dbReference type="PANTHER" id="PTHR34296">
    <property type="entry name" value="TRANSCRIPTIONAL ACTIVATOR PROTEIN MED"/>
    <property type="match status" value="1"/>
</dbReference>
<proteinExistence type="inferred from homology"/>
<accession>A0A2V3W4N4</accession>
<dbReference type="PANTHER" id="PTHR34296:SF2">
    <property type="entry name" value="ABC TRANSPORTER GUANOSINE-BINDING PROTEIN NUPN"/>
    <property type="match status" value="1"/>
</dbReference>
<gene>
    <name evidence="10" type="ORF">DFR56_103171</name>
</gene>
<feature type="signal peptide" evidence="8">
    <location>
        <begin position="1"/>
        <end position="22"/>
    </location>
</feature>
<feature type="domain" description="ABC transporter substrate-binding protein PnrA-like" evidence="9">
    <location>
        <begin position="56"/>
        <end position="367"/>
    </location>
</feature>
<evidence type="ECO:0000256" key="2">
    <source>
        <dbReference type="ARBA" id="ARBA00008610"/>
    </source>
</evidence>
<feature type="region of interest" description="Disordered" evidence="7">
    <location>
        <begin position="30"/>
        <end position="54"/>
    </location>
</feature>
<keyword evidence="11" id="KW-1185">Reference proteome</keyword>
<evidence type="ECO:0000256" key="7">
    <source>
        <dbReference type="SAM" id="MobiDB-lite"/>
    </source>
</evidence>
<protein>
    <submittedName>
        <fullName evidence="10">Nucleoside-binding protein</fullName>
    </submittedName>
</protein>
<dbReference type="RefSeq" id="WP_110394501.1">
    <property type="nucleotide sequence ID" value="NZ_JADIJL010000009.1"/>
</dbReference>
<evidence type="ECO:0000259" key="9">
    <source>
        <dbReference type="Pfam" id="PF02608"/>
    </source>
</evidence>
<name>A0A2V3W4N4_9BACI</name>
<feature type="compositionally biased region" description="Acidic residues" evidence="7">
    <location>
        <begin position="38"/>
        <end position="53"/>
    </location>
</feature>
<reference evidence="10 11" key="1">
    <citation type="submission" date="2018-05" db="EMBL/GenBank/DDBJ databases">
        <title>Genomic Encyclopedia of Type Strains, Phase IV (KMG-IV): sequencing the most valuable type-strain genomes for metagenomic binning, comparative biology and taxonomic classification.</title>
        <authorList>
            <person name="Goeker M."/>
        </authorList>
    </citation>
    <scope>NUCLEOTIDE SEQUENCE [LARGE SCALE GENOMIC DNA]</scope>
    <source>
        <strain evidence="10 11">DSM 28556</strain>
    </source>
</reference>
<keyword evidence="4 8" id="KW-0732">Signal</keyword>
<dbReference type="InterPro" id="IPR050957">
    <property type="entry name" value="BMP_lipoprotein"/>
</dbReference>
<evidence type="ECO:0000256" key="6">
    <source>
        <dbReference type="ARBA" id="ARBA00023288"/>
    </source>
</evidence>
<evidence type="ECO:0000256" key="1">
    <source>
        <dbReference type="ARBA" id="ARBA00004193"/>
    </source>
</evidence>
<sequence length="378" mass="41065">MRKNKLLLSILLLFVFSMFLVACGGANDDKKETNDADNTNDEATEDNATEDSGDFSVAMVTDTGGIDDKSFNQSAWEGLEAWGEEHGLEKGAAGYDYAQSEDDSDYLPNFTRLVKNDFNIIFGIGFLLEDAVADIAEQNPDNYFAIVDTVVDAPNVASITFAEHEGSFLAGVAAAMKTKTNKVGFLGGVDSDLINKFEVGFVAGAKSVNPDIEVQIQYAEDFNAVDKGKLIASNMYNSDIDVIYHAAGNTGNGVFAEAKDIKRNDPDREIWVIGVDRDQHEEGLNEDKSASVTLTSMIKRVDISVHEVTNAAMAGEFPGGETIVFGLEDEGVSVAETNEDAFTEDIRSAVAEWEEKIKNGELDVPKSRAELKEFEEGL</sequence>
<comment type="subcellular location">
    <subcellularLocation>
        <location evidence="1">Cell membrane</location>
        <topology evidence="1">Lipid-anchor</topology>
    </subcellularLocation>
</comment>
<dbReference type="Proteomes" id="UP000247978">
    <property type="component" value="Unassembled WGS sequence"/>
</dbReference>
<evidence type="ECO:0000256" key="4">
    <source>
        <dbReference type="ARBA" id="ARBA00022729"/>
    </source>
</evidence>
<dbReference type="CDD" id="cd06354">
    <property type="entry name" value="PBP1_PrnA-like"/>
    <property type="match status" value="1"/>
</dbReference>
<dbReference type="InterPro" id="IPR003760">
    <property type="entry name" value="PnrA-like"/>
</dbReference>
<dbReference type="PROSITE" id="PS51257">
    <property type="entry name" value="PROKAR_LIPOPROTEIN"/>
    <property type="match status" value="1"/>
</dbReference>
<dbReference type="GO" id="GO:0005886">
    <property type="term" value="C:plasma membrane"/>
    <property type="evidence" value="ECO:0007669"/>
    <property type="project" value="UniProtKB-SubCell"/>
</dbReference>
<dbReference type="Gene3D" id="3.40.50.2300">
    <property type="match status" value="2"/>
</dbReference>
<dbReference type="AlphaFoldDB" id="A0A2V3W4N4"/>
<evidence type="ECO:0000256" key="3">
    <source>
        <dbReference type="ARBA" id="ARBA00022475"/>
    </source>
</evidence>
<dbReference type="SUPFAM" id="SSF53822">
    <property type="entry name" value="Periplasmic binding protein-like I"/>
    <property type="match status" value="1"/>
</dbReference>
<dbReference type="OrthoDB" id="9784230at2"/>
<dbReference type="InterPro" id="IPR028082">
    <property type="entry name" value="Peripla_BP_I"/>
</dbReference>
<keyword evidence="6" id="KW-0449">Lipoprotein</keyword>